<comment type="caution">
    <text evidence="3">The sequence shown here is derived from an EMBL/GenBank/DDBJ whole genome shotgun (WGS) entry which is preliminary data.</text>
</comment>
<evidence type="ECO:0000259" key="2">
    <source>
        <dbReference type="Pfam" id="PF07727"/>
    </source>
</evidence>
<evidence type="ECO:0000256" key="1">
    <source>
        <dbReference type="SAM" id="MobiDB-lite"/>
    </source>
</evidence>
<feature type="domain" description="Reverse transcriptase Ty1/copia-type" evidence="2">
    <location>
        <begin position="460"/>
        <end position="500"/>
    </location>
</feature>
<dbReference type="InterPro" id="IPR036875">
    <property type="entry name" value="Znf_CCHC_sf"/>
</dbReference>
<accession>A0A6L2MSD1</accession>
<dbReference type="SUPFAM" id="SSF57756">
    <property type="entry name" value="Retrovirus zinc finger-like domains"/>
    <property type="match status" value="1"/>
</dbReference>
<dbReference type="GO" id="GO:0003676">
    <property type="term" value="F:nucleic acid binding"/>
    <property type="evidence" value="ECO:0007669"/>
    <property type="project" value="InterPro"/>
</dbReference>
<dbReference type="AlphaFoldDB" id="A0A6L2MSD1"/>
<dbReference type="GO" id="GO:0008270">
    <property type="term" value="F:zinc ion binding"/>
    <property type="evidence" value="ECO:0007669"/>
    <property type="project" value="InterPro"/>
</dbReference>
<gene>
    <name evidence="3" type="ORF">Tci_048861</name>
</gene>
<name>A0A6L2MSD1_TANCI</name>
<evidence type="ECO:0000313" key="3">
    <source>
        <dbReference type="EMBL" id="GEU76883.1"/>
    </source>
</evidence>
<dbReference type="Pfam" id="PF07727">
    <property type="entry name" value="RVT_2"/>
    <property type="match status" value="1"/>
</dbReference>
<sequence>MDQDSVHMVVASKVPMLKPGECELRRMRMKHYIQMVDYSLCEVIENGNAPPITQVVKGVETTIAHATAEEKEQRRLELKDLQQIYPDDLEEMDLRWQMAMLTIKARRFLKNTGRKFSVNGNETIRFDKSKVECYNCYKRGHFAREGRAPRSQDTKHRKAQEGLYLLKHMLHQHWCHVMDLEISNIEDEAELKPKIEKKTVKPSFAKIEFVKSKEQVKSPRKTTVKQDHKVKVIRCDNGIEFNNREMNQFCKMKGSGPNWLFDIDALTKSTNYKPVVAGNQSNGNAGTKACDDAGSHNDGFQPSSDDRKKVDGDPIQESECKDQEKKDNVNSTNNVNVVGTNRVNFVGANINNELLFDPEIPALEDISIFYFLSDHEDDDEEAHMNNLDIIIQGSPTPTTRIHKDHPIEQVIRDLHSTIQIRNMSKNLEEHGFFTTINQRTNHKDLQNYLFACFLSQEEPKKMDVKSAFLYGNIKEEVYVCQPPGFEDSDFPDKVYKVKKHYMDFIKLLEHGMKPCQHICWTMGFTEER</sequence>
<feature type="region of interest" description="Disordered" evidence="1">
    <location>
        <begin position="277"/>
        <end position="333"/>
    </location>
</feature>
<protein>
    <submittedName>
        <fullName evidence="3">Ribonuclease H-like domain-containing protein</fullName>
    </submittedName>
</protein>
<reference evidence="3" key="1">
    <citation type="journal article" date="2019" name="Sci. Rep.">
        <title>Draft genome of Tanacetum cinerariifolium, the natural source of mosquito coil.</title>
        <authorList>
            <person name="Yamashiro T."/>
            <person name="Shiraishi A."/>
            <person name="Satake H."/>
            <person name="Nakayama K."/>
        </authorList>
    </citation>
    <scope>NUCLEOTIDE SEQUENCE</scope>
</reference>
<dbReference type="InterPro" id="IPR013103">
    <property type="entry name" value="RVT_2"/>
</dbReference>
<proteinExistence type="predicted"/>
<feature type="compositionally biased region" description="Basic and acidic residues" evidence="1">
    <location>
        <begin position="304"/>
        <end position="328"/>
    </location>
</feature>
<dbReference type="EMBL" id="BKCJ010007364">
    <property type="protein sequence ID" value="GEU76883.1"/>
    <property type="molecule type" value="Genomic_DNA"/>
</dbReference>
<organism evidence="3">
    <name type="scientific">Tanacetum cinerariifolium</name>
    <name type="common">Dalmatian daisy</name>
    <name type="synonym">Chrysanthemum cinerariifolium</name>
    <dbReference type="NCBI Taxonomy" id="118510"/>
    <lineage>
        <taxon>Eukaryota</taxon>
        <taxon>Viridiplantae</taxon>
        <taxon>Streptophyta</taxon>
        <taxon>Embryophyta</taxon>
        <taxon>Tracheophyta</taxon>
        <taxon>Spermatophyta</taxon>
        <taxon>Magnoliopsida</taxon>
        <taxon>eudicotyledons</taxon>
        <taxon>Gunneridae</taxon>
        <taxon>Pentapetalae</taxon>
        <taxon>asterids</taxon>
        <taxon>campanulids</taxon>
        <taxon>Asterales</taxon>
        <taxon>Asteraceae</taxon>
        <taxon>Asteroideae</taxon>
        <taxon>Anthemideae</taxon>
        <taxon>Anthemidinae</taxon>
        <taxon>Tanacetum</taxon>
    </lineage>
</organism>